<protein>
    <recommendedName>
        <fullName evidence="2">RNB domain-containing protein</fullName>
    </recommendedName>
</protein>
<dbReference type="InterPro" id="IPR012340">
    <property type="entry name" value="NA-bd_OB-fold"/>
</dbReference>
<name>A0A1V6Q1R4_9EURO</name>
<dbReference type="InterPro" id="IPR056625">
    <property type="entry name" value="SH3_CYT4"/>
</dbReference>
<dbReference type="AlphaFoldDB" id="A0A1V6Q1R4"/>
<keyword evidence="4" id="KW-1185">Reference proteome</keyword>
<dbReference type="EMBL" id="MDYN01000018">
    <property type="protein sequence ID" value="OQD83165.1"/>
    <property type="molecule type" value="Genomic_DNA"/>
</dbReference>
<proteinExistence type="predicted"/>
<dbReference type="OrthoDB" id="2285229at2759"/>
<comment type="caution">
    <text evidence="3">The sequence shown here is derived from an EMBL/GenBank/DDBJ whole genome shotgun (WGS) entry which is preliminary data.</text>
</comment>
<reference evidence="4" key="1">
    <citation type="journal article" date="2017" name="Nat. Microbiol.">
        <title>Global analysis of biosynthetic gene clusters reveals vast potential of secondary metabolite production in Penicillium species.</title>
        <authorList>
            <person name="Nielsen J.C."/>
            <person name="Grijseels S."/>
            <person name="Prigent S."/>
            <person name="Ji B."/>
            <person name="Dainat J."/>
            <person name="Nielsen K.F."/>
            <person name="Frisvad J.C."/>
            <person name="Workman M."/>
            <person name="Nielsen J."/>
        </authorList>
    </citation>
    <scope>NUCLEOTIDE SEQUENCE [LARGE SCALE GENOMIC DNA]</scope>
    <source>
        <strain evidence="4">IBT 31811</strain>
    </source>
</reference>
<feature type="region of interest" description="Disordered" evidence="1">
    <location>
        <begin position="105"/>
        <end position="128"/>
    </location>
</feature>
<sequence length="1086" mass="122091">MALMKIGALQKLAAARRVGLRPTWSQRAICPHTAPARLPLTARFLSTSNSLKLTEAVEIENKPSAETEERQTAFTPPQLVFEEHGDIREYLAKWQVLNPLDMDPVRQSNSTHHREPTPTVGSMPNNREALDVWGVRERRNENTENEMFGSDHLEPGDLIARLDSYGAFSYGIYVRSIHKQKQFYITNGNWRISSTIELDYVIKGFAPPELLEPLKEWFPDAEAIPQADIQVAPEGGLPRPVGAPLLTMMSNFKTHIVEFYRQHSQALDSLHELVADDSEVTCLTLDQLTMTALGIEESELNSVNTFAVHQAVRRHPFLIERDNVSVFSQNYLVQPKSVAKTINQVVEWTHEHQDYLVRSVMGKDVPGARDKPMQQFLSKAQRLIRLSRKVRSPTIMSSVGPSAQKFQPGQDGNPLVYRDFTTETFNANDQKILEFLQLYAVPSTVMPSGTLRSTATHIMRATGMYNALGLSEASTRLFLQEIGVIAPWENLYPLDQHLMLPGHGGSIMKELEHEEIEETCANMTADLLQDSMQDLRKDWGDLPVYCVDDATAEEIDDGVSLEKIPGSDDTFWVRIHVANPTAFLNHDDPIMRNAASRTTTTYIPERSYPMLPKSLTQEHFSLAPGRPVLTFSAKMNLQGEILDTEIKNGRIHNVITITHDTLRKHFNKGSQESKVTWTVGGEITEPQISKTKNVHETLLPEDEEQFNTLRQIMLALRQQRVKKGAIDLTPLHASTSVAVRMGGPIKPYEMQTSEGRYYLGDPIISLGVHNIDPYEVRDGSKDNLISLIMNMAGSVTGQFLAARNIPAVFDGTWYDPEYQRVTKENVSEFCGKNYYALSPPLSHTNSSPIPHHTMGLDAYVKSTSPLRRFGDIIAHYQIEAALRFEHEHGRPFDALVDSPEAVEPAIPELKTESANIEELEPVTSGIEAKSANIEIESNENTPPFSTSTSTSILPFSKSDVDAQLAHQAPIQARLHQVQDFSTEHWICMFLFRAFYFAECDLPETFPCLIRMPRNRPRHEDPGYAASITNLGLECTVTIPPSFPDSDKLEFFSLVEAKIISVDMATLRVTLEAVKFVKPFQRTGEWA</sequence>
<dbReference type="GO" id="GO:0006402">
    <property type="term" value="P:mRNA catabolic process"/>
    <property type="evidence" value="ECO:0007669"/>
    <property type="project" value="TreeGrafter"/>
</dbReference>
<accession>A0A1V6Q1R4</accession>
<evidence type="ECO:0000313" key="3">
    <source>
        <dbReference type="EMBL" id="OQD83165.1"/>
    </source>
</evidence>
<dbReference type="GO" id="GO:0000175">
    <property type="term" value="F:3'-5'-RNA exonuclease activity"/>
    <property type="evidence" value="ECO:0007669"/>
    <property type="project" value="TreeGrafter"/>
</dbReference>
<dbReference type="Pfam" id="PF23216">
    <property type="entry name" value="WHD_CYT4"/>
    <property type="match status" value="1"/>
</dbReference>
<dbReference type="InterPro" id="IPR056624">
    <property type="entry name" value="WH_CYT4"/>
</dbReference>
<dbReference type="Proteomes" id="UP000191672">
    <property type="component" value="Unassembled WGS sequence"/>
</dbReference>
<organism evidence="3 4">
    <name type="scientific">Penicillium antarcticum</name>
    <dbReference type="NCBI Taxonomy" id="416450"/>
    <lineage>
        <taxon>Eukaryota</taxon>
        <taxon>Fungi</taxon>
        <taxon>Dikarya</taxon>
        <taxon>Ascomycota</taxon>
        <taxon>Pezizomycotina</taxon>
        <taxon>Eurotiomycetes</taxon>
        <taxon>Eurotiomycetidae</taxon>
        <taxon>Eurotiales</taxon>
        <taxon>Aspergillaceae</taxon>
        <taxon>Penicillium</taxon>
    </lineage>
</organism>
<evidence type="ECO:0000259" key="2">
    <source>
        <dbReference type="SMART" id="SM00955"/>
    </source>
</evidence>
<dbReference type="STRING" id="416450.A0A1V6Q1R4"/>
<dbReference type="SMART" id="SM00955">
    <property type="entry name" value="RNB"/>
    <property type="match status" value="1"/>
</dbReference>
<evidence type="ECO:0000256" key="1">
    <source>
        <dbReference type="SAM" id="MobiDB-lite"/>
    </source>
</evidence>
<dbReference type="GO" id="GO:0000932">
    <property type="term" value="C:P-body"/>
    <property type="evidence" value="ECO:0007669"/>
    <property type="project" value="TreeGrafter"/>
</dbReference>
<dbReference type="Pfam" id="PF00773">
    <property type="entry name" value="RNB"/>
    <property type="match status" value="1"/>
</dbReference>
<feature type="domain" description="RNB" evidence="2">
    <location>
        <begin position="536"/>
        <end position="884"/>
    </location>
</feature>
<dbReference type="PANTHER" id="PTHR23355">
    <property type="entry name" value="RIBONUCLEASE"/>
    <property type="match status" value="1"/>
</dbReference>
<gene>
    <name evidence="3" type="ORF">PENANT_c018G02380</name>
</gene>
<dbReference type="GO" id="GO:0003723">
    <property type="term" value="F:RNA binding"/>
    <property type="evidence" value="ECO:0007669"/>
    <property type="project" value="InterPro"/>
</dbReference>
<dbReference type="InterPro" id="IPR050180">
    <property type="entry name" value="RNR_Ribonuclease"/>
</dbReference>
<dbReference type="SUPFAM" id="SSF50249">
    <property type="entry name" value="Nucleic acid-binding proteins"/>
    <property type="match status" value="1"/>
</dbReference>
<dbReference type="PANTHER" id="PTHR23355:SF65">
    <property type="entry name" value="EXORIBONUCLEASE CYT-4, PUTATIVE (AFU_ORTHOLOGUE AFUA_7G01550)-RELATED"/>
    <property type="match status" value="1"/>
</dbReference>
<evidence type="ECO:0000313" key="4">
    <source>
        <dbReference type="Proteomes" id="UP000191672"/>
    </source>
</evidence>
<dbReference type="Pfam" id="PF23214">
    <property type="entry name" value="SH3_CYT4"/>
    <property type="match status" value="1"/>
</dbReference>
<dbReference type="InterPro" id="IPR001900">
    <property type="entry name" value="RNase_II/R"/>
</dbReference>